<dbReference type="SUPFAM" id="SSF56672">
    <property type="entry name" value="DNA/RNA polymerases"/>
    <property type="match status" value="1"/>
</dbReference>
<dbReference type="CDD" id="cd01650">
    <property type="entry name" value="RT_nLTR_like"/>
    <property type="match status" value="1"/>
</dbReference>
<dbReference type="Proteomes" id="UP001307889">
    <property type="component" value="Chromosome 1"/>
</dbReference>
<name>A0ABN7AEC1_9HEMI</name>
<gene>
    <name evidence="3" type="ORF">NTJ_01418</name>
</gene>
<dbReference type="Pfam" id="PF00078">
    <property type="entry name" value="RVT_1"/>
    <property type="match status" value="1"/>
</dbReference>
<dbReference type="InterPro" id="IPR000477">
    <property type="entry name" value="RT_dom"/>
</dbReference>
<dbReference type="PANTHER" id="PTHR36688:SF2">
    <property type="entry name" value="ENDONUCLEASE_EXONUCLEASE_PHOSPHATASE DOMAIN-CONTAINING PROTEIN"/>
    <property type="match status" value="1"/>
</dbReference>
<evidence type="ECO:0000313" key="4">
    <source>
        <dbReference type="Proteomes" id="UP001307889"/>
    </source>
</evidence>
<feature type="compositionally biased region" description="Basic residues" evidence="1">
    <location>
        <begin position="881"/>
        <end position="894"/>
    </location>
</feature>
<evidence type="ECO:0000313" key="3">
    <source>
        <dbReference type="EMBL" id="BES88612.1"/>
    </source>
</evidence>
<dbReference type="InterPro" id="IPR052560">
    <property type="entry name" value="RdDP_mobile_element"/>
</dbReference>
<evidence type="ECO:0000259" key="2">
    <source>
        <dbReference type="PROSITE" id="PS50878"/>
    </source>
</evidence>
<dbReference type="InterPro" id="IPR005135">
    <property type="entry name" value="Endo/exonuclease/phosphatase"/>
</dbReference>
<organism evidence="3 4">
    <name type="scientific">Nesidiocoris tenuis</name>
    <dbReference type="NCBI Taxonomy" id="355587"/>
    <lineage>
        <taxon>Eukaryota</taxon>
        <taxon>Metazoa</taxon>
        <taxon>Ecdysozoa</taxon>
        <taxon>Arthropoda</taxon>
        <taxon>Hexapoda</taxon>
        <taxon>Insecta</taxon>
        <taxon>Pterygota</taxon>
        <taxon>Neoptera</taxon>
        <taxon>Paraneoptera</taxon>
        <taxon>Hemiptera</taxon>
        <taxon>Heteroptera</taxon>
        <taxon>Panheteroptera</taxon>
        <taxon>Cimicomorpha</taxon>
        <taxon>Miridae</taxon>
        <taxon>Dicyphina</taxon>
        <taxon>Nesidiocoris</taxon>
    </lineage>
</organism>
<proteinExistence type="predicted"/>
<dbReference type="SUPFAM" id="SSF56219">
    <property type="entry name" value="DNase I-like"/>
    <property type="match status" value="1"/>
</dbReference>
<dbReference type="PROSITE" id="PS50878">
    <property type="entry name" value="RT_POL"/>
    <property type="match status" value="1"/>
</dbReference>
<keyword evidence="4" id="KW-1185">Reference proteome</keyword>
<reference evidence="3 4" key="1">
    <citation type="submission" date="2023-09" db="EMBL/GenBank/DDBJ databases">
        <title>Nesidiocoris tenuis whole genome shotgun sequence.</title>
        <authorList>
            <person name="Shibata T."/>
            <person name="Shimoda M."/>
            <person name="Kobayashi T."/>
            <person name="Uehara T."/>
        </authorList>
    </citation>
    <scope>NUCLEOTIDE SEQUENCE [LARGE SCALE GENOMIC DNA]</scope>
    <source>
        <strain evidence="3 4">Japan</strain>
    </source>
</reference>
<accession>A0ABN7AEC1</accession>
<dbReference type="PANTHER" id="PTHR36688">
    <property type="entry name" value="ENDO/EXONUCLEASE/PHOSPHATASE DOMAIN-CONTAINING PROTEIN"/>
    <property type="match status" value="1"/>
</dbReference>
<sequence>MTASHRKIKLSTWNARGVHNKYHELSHFIITHDLDIILLTETKLAPHRTFVLPNYTIYRADHPSNSSQGGSAILIKNTIAHDEQPAIVKEHMQVAKVSIRLFDRNYVIGAFYSAPKYRINTANFTNLFQGFGNNFLIGGDFNSKHQRWGSNLQNPRGQILHEVIHRLSLEPIFPTEPTYYPDNARFTPDVLDFFIGRNASNNCSEPAVLMDLSSDHKPVMIEISHCPPSNARSKLITHPFDWKQYSQCIEELTDLRISLKTPQDVDKAVTTLTRNIQTAARQASAKPIHSTTNPVFKNHFPPHIRQLHLIKKLCRSRWESSRHPAHKTSFNRASRELSKALRATRTAATSSELAGLDPSDGSLWKKVQGLTKIGSRIPPLKVGNDYYCTAQEKSTIFAEQLVDQFQPNPIANASFNEEVLAAVEEPLQLSPFSLHFTPGQVRNAIQRSSTKKAPGHDAIVQSLLRALPRKSLVFLTQIYNAILRTGYYPKSWKYAIITMVHKPGKPRSDLGGYRPISLLPLMSKIFERLLLPHLLESLECKIPVTQFGFRALHSCIHQLHRVAEFIMDSFEEEEVCHGLFADTEKAFDKVWIQGLLFKLKPMLSDTLYRVMLSYLDSRTFSVRVDGSLSAIKSAEAGVPQGSVLGPLMYLIYAHDQPVMRGAVVAQFADDVAVLTKGSYNDSMATLQRSTNELSDWCCRWRTRMNPQKSAVVQFTYKRDVLQPSLRMGSVEVPQQQVVRYLGLHLDSKLIWHEHITSVLQRARHRLRQLSFLLRRQSSLPLHLKRQIYLTTIRPIWLYGCQIWGSASSSQIRRVQTFQNRALRMISGAPWYVRNTQLHRDLQVPEVLEVLPAAYRKHHATMADHPNTLLVDLAAKPQQPRSQRRLKRKRPSDFL</sequence>
<protein>
    <recommendedName>
        <fullName evidence="2">Reverse transcriptase domain-containing protein</fullName>
    </recommendedName>
</protein>
<dbReference type="InterPro" id="IPR043502">
    <property type="entry name" value="DNA/RNA_pol_sf"/>
</dbReference>
<feature type="region of interest" description="Disordered" evidence="1">
    <location>
        <begin position="873"/>
        <end position="894"/>
    </location>
</feature>
<feature type="domain" description="Reverse transcriptase" evidence="2">
    <location>
        <begin position="481"/>
        <end position="745"/>
    </location>
</feature>
<dbReference type="Pfam" id="PF03372">
    <property type="entry name" value="Exo_endo_phos"/>
    <property type="match status" value="1"/>
</dbReference>
<dbReference type="Gene3D" id="3.60.10.10">
    <property type="entry name" value="Endonuclease/exonuclease/phosphatase"/>
    <property type="match status" value="1"/>
</dbReference>
<evidence type="ECO:0000256" key="1">
    <source>
        <dbReference type="SAM" id="MobiDB-lite"/>
    </source>
</evidence>
<dbReference type="InterPro" id="IPR036691">
    <property type="entry name" value="Endo/exonu/phosph_ase_sf"/>
</dbReference>
<dbReference type="EMBL" id="AP028909">
    <property type="protein sequence ID" value="BES88612.1"/>
    <property type="molecule type" value="Genomic_DNA"/>
</dbReference>